<protein>
    <submittedName>
        <fullName evidence="1">Uncharacterized protein</fullName>
    </submittedName>
</protein>
<evidence type="ECO:0000313" key="1">
    <source>
        <dbReference type="EMBL" id="QJA72201.1"/>
    </source>
</evidence>
<dbReference type="AlphaFoldDB" id="A0A6M3JSS9"/>
<accession>A0A6M3JSS9</accession>
<reference evidence="1" key="1">
    <citation type="submission" date="2020-03" db="EMBL/GenBank/DDBJ databases">
        <title>The deep terrestrial virosphere.</title>
        <authorList>
            <person name="Holmfeldt K."/>
            <person name="Nilsson E."/>
            <person name="Simone D."/>
            <person name="Lopez-Fernandez M."/>
            <person name="Wu X."/>
            <person name="de Brujin I."/>
            <person name="Lundin D."/>
            <person name="Andersson A."/>
            <person name="Bertilsson S."/>
            <person name="Dopson M."/>
        </authorList>
    </citation>
    <scope>NUCLEOTIDE SEQUENCE</scope>
    <source>
        <strain evidence="1">MM415A02853</strain>
    </source>
</reference>
<dbReference type="EMBL" id="MT141932">
    <property type="protein sequence ID" value="QJA72201.1"/>
    <property type="molecule type" value="Genomic_DNA"/>
</dbReference>
<proteinExistence type="predicted"/>
<name>A0A6M3JSS9_9ZZZZ</name>
<organism evidence="1">
    <name type="scientific">viral metagenome</name>
    <dbReference type="NCBI Taxonomy" id="1070528"/>
    <lineage>
        <taxon>unclassified sequences</taxon>
        <taxon>metagenomes</taxon>
        <taxon>organismal metagenomes</taxon>
    </lineage>
</organism>
<sequence>MTRNPIIVRASARVDLSNGHWVEIFLPPGGQVVSSASDGSQDYIDWGKLDEAIKLLQEAVL</sequence>
<gene>
    <name evidence="1" type="ORF">MM415A02853_0014</name>
</gene>